<proteinExistence type="predicted"/>
<dbReference type="EMBL" id="JBBPBN010000036">
    <property type="protein sequence ID" value="KAK9001217.1"/>
    <property type="molecule type" value="Genomic_DNA"/>
</dbReference>
<name>A0ABR2QKK3_9ROSI</name>
<comment type="caution">
    <text evidence="1">The sequence shown here is derived from an EMBL/GenBank/DDBJ whole genome shotgun (WGS) entry which is preliminary data.</text>
</comment>
<evidence type="ECO:0000313" key="2">
    <source>
        <dbReference type="Proteomes" id="UP001396334"/>
    </source>
</evidence>
<accession>A0ABR2QKK3</accession>
<evidence type="ECO:0000313" key="1">
    <source>
        <dbReference type="EMBL" id="KAK9001217.1"/>
    </source>
</evidence>
<dbReference type="Proteomes" id="UP001396334">
    <property type="component" value="Unassembled WGS sequence"/>
</dbReference>
<sequence>MKEQTLDLVEECAVGDNLIVTIQAKGLVLQLVYYFAMRYQAKELNEEMLMQHVTILEENVMTQWVYIE</sequence>
<protein>
    <submittedName>
        <fullName evidence="1">Uncharacterized protein</fullName>
    </submittedName>
</protein>
<reference evidence="1 2" key="1">
    <citation type="journal article" date="2024" name="G3 (Bethesda)">
        <title>Genome assembly of Hibiscus sabdariffa L. provides insights into metabolisms of medicinal natural products.</title>
        <authorList>
            <person name="Kim T."/>
        </authorList>
    </citation>
    <scope>NUCLEOTIDE SEQUENCE [LARGE SCALE GENOMIC DNA]</scope>
    <source>
        <strain evidence="1">TK-2024</strain>
        <tissue evidence="1">Old leaves</tissue>
    </source>
</reference>
<gene>
    <name evidence="1" type="ORF">V6N11_083005</name>
</gene>
<organism evidence="1 2">
    <name type="scientific">Hibiscus sabdariffa</name>
    <name type="common">roselle</name>
    <dbReference type="NCBI Taxonomy" id="183260"/>
    <lineage>
        <taxon>Eukaryota</taxon>
        <taxon>Viridiplantae</taxon>
        <taxon>Streptophyta</taxon>
        <taxon>Embryophyta</taxon>
        <taxon>Tracheophyta</taxon>
        <taxon>Spermatophyta</taxon>
        <taxon>Magnoliopsida</taxon>
        <taxon>eudicotyledons</taxon>
        <taxon>Gunneridae</taxon>
        <taxon>Pentapetalae</taxon>
        <taxon>rosids</taxon>
        <taxon>malvids</taxon>
        <taxon>Malvales</taxon>
        <taxon>Malvaceae</taxon>
        <taxon>Malvoideae</taxon>
        <taxon>Hibiscus</taxon>
    </lineage>
</organism>
<keyword evidence="2" id="KW-1185">Reference proteome</keyword>